<dbReference type="RefSeq" id="WP_323277989.1">
    <property type="nucleotide sequence ID" value="NZ_JAYGGQ010000002.1"/>
</dbReference>
<dbReference type="InterPro" id="IPR041654">
    <property type="entry name" value="StyA_sbd"/>
</dbReference>
<feature type="domain" description="Styrene monooxygenase StyA putative substrate binding" evidence="1">
    <location>
        <begin position="149"/>
        <end position="255"/>
    </location>
</feature>
<dbReference type="Gene3D" id="3.30.9.40">
    <property type="match status" value="1"/>
</dbReference>
<dbReference type="SUPFAM" id="SSF51905">
    <property type="entry name" value="FAD/NAD(P)-binding domain"/>
    <property type="match status" value="1"/>
</dbReference>
<comment type="caution">
    <text evidence="2">The sequence shown here is derived from an EMBL/GenBank/DDBJ whole genome shotgun (WGS) entry which is preliminary data.</text>
</comment>
<accession>A0ABU5T3G8</accession>
<gene>
    <name evidence="2" type="ORF">SPF06_05665</name>
</gene>
<keyword evidence="2" id="KW-0560">Oxidoreductase</keyword>
<sequence length="415" mass="45109">MAQRSITIVGAGQSGLQLGVGLLDAGYTVRIVSNRTPEEIAGGRVSSSQCMFGQALAHEAKLGLDLWPDAPTVDGIGFTVAPAEAPGVKAIDWAHRLDRPAQSIDQRVKFPAFMEAFVQRGGELVFEDAGVEELERYTQESELVLVAAGKGEIARLFERDAERSTYDAPQRALALTYVHGMRPRDEYSAVAFNLIPAVGEYFTFPALTVSGPCDIMVFEGIPGGPMDSWQSLTPEQHLANSLEILKTYLPWEAERSSDVRLTDDLGILQGRFAPTIRRPLATLPSGRTVLGMADVVVLNDPITGQGSNNASKCAASYLNSIVAHGDLPYTREFQQSVFERYWDYAQFVAGWTNALLAPPPEHVLNLLGAAGVVPEIAGRFVNGFDFPPDFFEWFMDPDSAARYLDSLQGAALPQA</sequence>
<dbReference type="Pfam" id="PF17885">
    <property type="entry name" value="Smoa_sbd"/>
    <property type="match status" value="1"/>
</dbReference>
<evidence type="ECO:0000313" key="3">
    <source>
        <dbReference type="Proteomes" id="UP001304769"/>
    </source>
</evidence>
<dbReference type="Proteomes" id="UP001304769">
    <property type="component" value="Unassembled WGS sequence"/>
</dbReference>
<dbReference type="EMBL" id="JAYGGQ010000002">
    <property type="protein sequence ID" value="MEA5454207.1"/>
    <property type="molecule type" value="Genomic_DNA"/>
</dbReference>
<proteinExistence type="predicted"/>
<name>A0ABU5T3G8_9MICC</name>
<reference evidence="2 3" key="1">
    <citation type="submission" date="2023-12" db="EMBL/GenBank/DDBJ databases">
        <title>Sinomonas terricola sp. nov, isolated from litchi orchard soil in Guangdong, PR China.</title>
        <authorList>
            <person name="Jiaxin W."/>
            <person name="Yang Z."/>
            <person name="Honghui Z."/>
        </authorList>
    </citation>
    <scope>NUCLEOTIDE SEQUENCE [LARGE SCALE GENOMIC DNA]</scope>
    <source>
        <strain evidence="2 3">JGH33</strain>
    </source>
</reference>
<evidence type="ECO:0000259" key="1">
    <source>
        <dbReference type="Pfam" id="PF17885"/>
    </source>
</evidence>
<dbReference type="InterPro" id="IPR036188">
    <property type="entry name" value="FAD/NAD-bd_sf"/>
</dbReference>
<dbReference type="Gene3D" id="3.50.50.60">
    <property type="entry name" value="FAD/NAD(P)-binding domain"/>
    <property type="match status" value="2"/>
</dbReference>
<evidence type="ECO:0000313" key="2">
    <source>
        <dbReference type="EMBL" id="MEA5454207.1"/>
    </source>
</evidence>
<protein>
    <submittedName>
        <fullName evidence="2">Styrene monooxygenase/indole monooxygenase family protein</fullName>
    </submittedName>
</protein>
<keyword evidence="2" id="KW-0503">Monooxygenase</keyword>
<keyword evidence="3" id="KW-1185">Reference proteome</keyword>
<dbReference type="GO" id="GO:0004497">
    <property type="term" value="F:monooxygenase activity"/>
    <property type="evidence" value="ECO:0007669"/>
    <property type="project" value="UniProtKB-KW"/>
</dbReference>
<organism evidence="2 3">
    <name type="scientific">Sinomonas terricola</name>
    <dbReference type="NCBI Taxonomy" id="3110330"/>
    <lineage>
        <taxon>Bacteria</taxon>
        <taxon>Bacillati</taxon>
        <taxon>Actinomycetota</taxon>
        <taxon>Actinomycetes</taxon>
        <taxon>Micrococcales</taxon>
        <taxon>Micrococcaceae</taxon>
        <taxon>Sinomonas</taxon>
    </lineage>
</organism>